<proteinExistence type="predicted"/>
<keyword evidence="4" id="KW-1185">Reference proteome</keyword>
<dbReference type="Pfam" id="PF08616">
    <property type="entry name" value="SPA"/>
    <property type="match status" value="1"/>
</dbReference>
<dbReference type="GO" id="GO:0005886">
    <property type="term" value="C:plasma membrane"/>
    <property type="evidence" value="ECO:0007669"/>
    <property type="project" value="TreeGrafter"/>
</dbReference>
<protein>
    <recommendedName>
        <fullName evidence="2">Arf3-interacting protein 1 N-terminal domain-containing protein</fullName>
    </recommendedName>
</protein>
<sequence>MSLVCESSSNSVLYVLSGEFDNKYGPIISCQYPRDVPGFGSVRDRNVDNVSSLASLLIPTNAEHRTLTAPDSNVFTLFLNQHTRNYQLLPSFDMVTMETDVQDPARLNFISVVKTLRDESNSRGAKIRSIALGTTLKNVEVLKPFLMEALVHIMDANDVNGIKKVLMNCFQALNRLDLYTIETGLYKNPIRQTLCSVRRKSLLQSLLSDDQQLGKDMLKILGLGGCDRFGNKIELKNGKLLVHFTDMSVQSPFENLIQKPIEMSLFNCMPSHIKNANLLVFRFLQKLIPMLGKLSSSDYSFRIIANSHNLPKEQICQFVVTLSQLMGCFDKAENTQYYEGANVLILPYAEVSMIKSIKQFYATCDFANLFTIIGTANSIFRQHKYLWDYYYDIDEDTLQTSNNDVNNNQNSLWDNNLFKKLLPKSINDGASLHNIDSDRMGLMAAFVSLINDMKPDDENILSTLRKINVLQIESQLREFRIDDTSLCSRYVTGFKDFITFNHLFTQKSLTVIRQFSNLDHIISNLYDPAQSLTTRQELLSQLIELLKEIISFIGKSEENLTIFLNIALDYSPFQSLSEGNLMVRDFSATNLRYEIAETLKKNKSWISITDNTDTRGIFETFAKEQAFNLLSMSFLLNLDIHKPKITKSTNLDGAFADSLSISSSNSGNSNIEIRRPRSMSLKWIKNLHLHKSSDNFVELSTNHWLDTSSVSSLPGRLTPSKSSNTGSMSSVSSISSSSSRKVNYKGFRQKTENIKKLTTEILSKIKNHPIGTFLIDEEMSSFSQILFQVSEVEFISSP</sequence>
<dbReference type="GO" id="GO:0005935">
    <property type="term" value="C:cellular bud neck"/>
    <property type="evidence" value="ECO:0007669"/>
    <property type="project" value="TreeGrafter"/>
</dbReference>
<dbReference type="InterPro" id="IPR012860">
    <property type="entry name" value="Afi1_N"/>
</dbReference>
<dbReference type="OrthoDB" id="66409at2759"/>
<evidence type="ECO:0000313" key="4">
    <source>
        <dbReference type="Proteomes" id="UP000510647"/>
    </source>
</evidence>
<feature type="domain" description="Arf3-interacting protein 1 N-terminal" evidence="2">
    <location>
        <begin position="14"/>
        <end position="93"/>
    </location>
</feature>
<dbReference type="GO" id="GO:0000282">
    <property type="term" value="P:cellular bud site selection"/>
    <property type="evidence" value="ECO:0007669"/>
    <property type="project" value="TreeGrafter"/>
</dbReference>
<reference evidence="3 4" key="1">
    <citation type="submission" date="2020-06" db="EMBL/GenBank/DDBJ databases">
        <title>The yeast mating-type switching endonuclease HO is a domesticated member of an unorthodox homing genetic element family.</title>
        <authorList>
            <person name="Coughlan A.Y."/>
            <person name="Lombardi L."/>
            <person name="Braun-Galleani S."/>
            <person name="Martos A.R."/>
            <person name="Galeote V."/>
            <person name="Bigey F."/>
            <person name="Dequin S."/>
            <person name="Byrne K.P."/>
            <person name="Wolfe K.H."/>
        </authorList>
    </citation>
    <scope>NUCLEOTIDE SEQUENCE [LARGE SCALE GENOMIC DNA]</scope>
    <source>
        <strain evidence="3 4">CBS2947</strain>
    </source>
</reference>
<feature type="compositionally biased region" description="Low complexity" evidence="1">
    <location>
        <begin position="720"/>
        <end position="734"/>
    </location>
</feature>
<dbReference type="PANTHER" id="PTHR28245">
    <property type="entry name" value="ARF3-INTERACTING PROTEIN 1"/>
    <property type="match status" value="1"/>
</dbReference>
<accession>A0A7H9HM95</accession>
<dbReference type="GO" id="GO:0051666">
    <property type="term" value="P:actin cortical patch localization"/>
    <property type="evidence" value="ECO:0007669"/>
    <property type="project" value="TreeGrafter"/>
</dbReference>
<evidence type="ECO:0000313" key="3">
    <source>
        <dbReference type="EMBL" id="QLQ78416.1"/>
    </source>
</evidence>
<dbReference type="AlphaFoldDB" id="A0A7H9HM95"/>
<evidence type="ECO:0000259" key="2">
    <source>
        <dbReference type="Pfam" id="PF07792"/>
    </source>
</evidence>
<feature type="region of interest" description="Disordered" evidence="1">
    <location>
        <begin position="709"/>
        <end position="734"/>
    </location>
</feature>
<organism evidence="3 4">
    <name type="scientific">Torulaspora globosa</name>
    <dbReference type="NCBI Taxonomy" id="48254"/>
    <lineage>
        <taxon>Eukaryota</taxon>
        <taxon>Fungi</taxon>
        <taxon>Dikarya</taxon>
        <taxon>Ascomycota</taxon>
        <taxon>Saccharomycotina</taxon>
        <taxon>Saccharomycetes</taxon>
        <taxon>Saccharomycetales</taxon>
        <taxon>Saccharomycetaceae</taxon>
        <taxon>Torulaspora</taxon>
    </lineage>
</organism>
<dbReference type="Proteomes" id="UP000510647">
    <property type="component" value="Chromosome 1"/>
</dbReference>
<evidence type="ECO:0000256" key="1">
    <source>
        <dbReference type="SAM" id="MobiDB-lite"/>
    </source>
</evidence>
<dbReference type="InterPro" id="IPR052809">
    <property type="entry name" value="Actin_polarity_regulatory"/>
</dbReference>
<gene>
    <name evidence="3" type="ORF">HG537_0A06630</name>
</gene>
<dbReference type="EMBL" id="CP059267">
    <property type="protein sequence ID" value="QLQ78416.1"/>
    <property type="molecule type" value="Genomic_DNA"/>
</dbReference>
<dbReference type="PANTHER" id="PTHR28245:SF1">
    <property type="entry name" value="ARF3-INTERACTING PROTEIN 1"/>
    <property type="match status" value="1"/>
</dbReference>
<name>A0A7H9HM95_9SACH</name>
<dbReference type="Pfam" id="PF07792">
    <property type="entry name" value="Afi1"/>
    <property type="match status" value="1"/>
</dbReference>